<dbReference type="EMBL" id="JACORU010000010">
    <property type="protein sequence ID" value="MBC5767263.1"/>
    <property type="molecule type" value="Genomic_DNA"/>
</dbReference>
<reference evidence="4" key="1">
    <citation type="submission" date="2020-08" db="EMBL/GenBank/DDBJ databases">
        <title>Ramlibacter sp. GTP1 16S ribosomal RNA gene genome sequencing and assembly.</title>
        <authorList>
            <person name="Kang M."/>
        </authorList>
    </citation>
    <scope>NUCLEOTIDE SEQUENCE</scope>
    <source>
        <strain evidence="4">GTP1</strain>
    </source>
</reference>
<keyword evidence="5" id="KW-1185">Reference proteome</keyword>
<dbReference type="InterPro" id="IPR001638">
    <property type="entry name" value="Solute-binding_3/MltF_N"/>
</dbReference>
<organism evidence="4 5">
    <name type="scientific">Ramlibacter albus</name>
    <dbReference type="NCBI Taxonomy" id="2079448"/>
    <lineage>
        <taxon>Bacteria</taxon>
        <taxon>Pseudomonadati</taxon>
        <taxon>Pseudomonadota</taxon>
        <taxon>Betaproteobacteria</taxon>
        <taxon>Burkholderiales</taxon>
        <taxon>Comamonadaceae</taxon>
        <taxon>Ramlibacter</taxon>
    </lineage>
</organism>
<gene>
    <name evidence="4" type="ORF">H8R02_22540</name>
</gene>
<dbReference type="SUPFAM" id="SSF53850">
    <property type="entry name" value="Periplasmic binding protein-like II"/>
    <property type="match status" value="1"/>
</dbReference>
<feature type="chain" id="PRO_5037135363" evidence="2">
    <location>
        <begin position="19"/>
        <end position="263"/>
    </location>
</feature>
<evidence type="ECO:0000313" key="5">
    <source>
        <dbReference type="Proteomes" id="UP000596827"/>
    </source>
</evidence>
<dbReference type="Proteomes" id="UP000596827">
    <property type="component" value="Unassembled WGS sequence"/>
</dbReference>
<evidence type="ECO:0000256" key="2">
    <source>
        <dbReference type="SAM" id="SignalP"/>
    </source>
</evidence>
<dbReference type="SMART" id="SM00062">
    <property type="entry name" value="PBPb"/>
    <property type="match status" value="1"/>
</dbReference>
<sequence length="263" mass="27816">MKTPLRLLGAAACTLALAGCAALPPAPRAELAPTGTWRVAVNYGNVVLGKRAASGEMEGVMVDLARAAAQRAGLPLELRVFASPSQAFESLARGEVDATFLAYEASRAEKVDYTTPYAQLQASYLVPAGSPLASVTEADRGGVRIAATTNAGYELYLRRALKAATLVSTPADVDVVAMVLQGRAEVAAGLRQAMLQEVRKRPGVRLLEGDFMLIDHAMAVPKGRDAARKWLSEFVEDAKKTGFMADALRRHGSEGARAAPLQP</sequence>
<comment type="caution">
    <text evidence="4">The sequence shown here is derived from an EMBL/GenBank/DDBJ whole genome shotgun (WGS) entry which is preliminary data.</text>
</comment>
<dbReference type="PANTHER" id="PTHR35936">
    <property type="entry name" value="MEMBRANE-BOUND LYTIC MUREIN TRANSGLYCOSYLASE F"/>
    <property type="match status" value="1"/>
</dbReference>
<dbReference type="AlphaFoldDB" id="A0A923MD64"/>
<accession>A0A923MD64</accession>
<evidence type="ECO:0000259" key="3">
    <source>
        <dbReference type="SMART" id="SM00062"/>
    </source>
</evidence>
<dbReference type="PROSITE" id="PS51257">
    <property type="entry name" value="PROKAR_LIPOPROTEIN"/>
    <property type="match status" value="1"/>
</dbReference>
<dbReference type="Gene3D" id="3.40.190.10">
    <property type="entry name" value="Periplasmic binding protein-like II"/>
    <property type="match status" value="2"/>
</dbReference>
<proteinExistence type="predicted"/>
<feature type="signal peptide" evidence="2">
    <location>
        <begin position="1"/>
        <end position="18"/>
    </location>
</feature>
<protein>
    <submittedName>
        <fullName evidence="4">Transporter substrate-binding domain-containing protein</fullName>
    </submittedName>
</protein>
<keyword evidence="1 2" id="KW-0732">Signal</keyword>
<dbReference type="Pfam" id="PF00497">
    <property type="entry name" value="SBP_bac_3"/>
    <property type="match status" value="1"/>
</dbReference>
<name>A0A923MD64_9BURK</name>
<evidence type="ECO:0000256" key="1">
    <source>
        <dbReference type="ARBA" id="ARBA00022729"/>
    </source>
</evidence>
<dbReference type="PANTHER" id="PTHR35936:SF17">
    <property type="entry name" value="ARGININE-BINDING EXTRACELLULAR PROTEIN ARTP"/>
    <property type="match status" value="1"/>
</dbReference>
<dbReference type="RefSeq" id="WP_187083754.1">
    <property type="nucleotide sequence ID" value="NZ_JACORU010000010.1"/>
</dbReference>
<feature type="domain" description="Solute-binding protein family 3/N-terminal" evidence="3">
    <location>
        <begin position="36"/>
        <end position="255"/>
    </location>
</feature>
<evidence type="ECO:0000313" key="4">
    <source>
        <dbReference type="EMBL" id="MBC5767263.1"/>
    </source>
</evidence>